<keyword evidence="3" id="KW-1185">Reference proteome</keyword>
<dbReference type="RefSeq" id="WP_145168045.1">
    <property type="nucleotide sequence ID" value="NZ_CP036525.1"/>
</dbReference>
<dbReference type="InterPro" id="IPR030395">
    <property type="entry name" value="GP_PDE_dom"/>
</dbReference>
<dbReference type="SUPFAM" id="SSF51695">
    <property type="entry name" value="PLC-like phosphodiesterases"/>
    <property type="match status" value="1"/>
</dbReference>
<evidence type="ECO:0000313" key="2">
    <source>
        <dbReference type="EMBL" id="QDT02310.1"/>
    </source>
</evidence>
<name>A0A517N594_9BACT</name>
<organism evidence="2 3">
    <name type="scientific">Rubripirellula lacrimiformis</name>
    <dbReference type="NCBI Taxonomy" id="1930273"/>
    <lineage>
        <taxon>Bacteria</taxon>
        <taxon>Pseudomonadati</taxon>
        <taxon>Planctomycetota</taxon>
        <taxon>Planctomycetia</taxon>
        <taxon>Pirellulales</taxon>
        <taxon>Pirellulaceae</taxon>
        <taxon>Rubripirellula</taxon>
    </lineage>
</organism>
<evidence type="ECO:0000313" key="3">
    <source>
        <dbReference type="Proteomes" id="UP000318538"/>
    </source>
</evidence>
<keyword evidence="2" id="KW-0378">Hydrolase</keyword>
<feature type="domain" description="GP-PDE" evidence="1">
    <location>
        <begin position="59"/>
        <end position="310"/>
    </location>
</feature>
<dbReference type="EC" id="3.1.4.46" evidence="2"/>
<dbReference type="Proteomes" id="UP000318538">
    <property type="component" value="Chromosome"/>
</dbReference>
<dbReference type="Pfam" id="PF03009">
    <property type="entry name" value="GDPD"/>
    <property type="match status" value="1"/>
</dbReference>
<dbReference type="PANTHER" id="PTHR46320">
    <property type="entry name" value="GLYCEROPHOSPHODIESTER PHOSPHODIESTERASE 1"/>
    <property type="match status" value="1"/>
</dbReference>
<protein>
    <submittedName>
        <fullName evidence="2">Glycerophosphoryl diester phosphodiesterase</fullName>
        <ecNumber evidence="2">3.1.4.46</ecNumber>
    </submittedName>
</protein>
<reference evidence="2 3" key="1">
    <citation type="submission" date="2019-02" db="EMBL/GenBank/DDBJ databases">
        <title>Deep-cultivation of Planctomycetes and their phenomic and genomic characterization uncovers novel biology.</title>
        <authorList>
            <person name="Wiegand S."/>
            <person name="Jogler M."/>
            <person name="Boedeker C."/>
            <person name="Pinto D."/>
            <person name="Vollmers J."/>
            <person name="Rivas-Marin E."/>
            <person name="Kohn T."/>
            <person name="Peeters S.H."/>
            <person name="Heuer A."/>
            <person name="Rast P."/>
            <person name="Oberbeckmann S."/>
            <person name="Bunk B."/>
            <person name="Jeske O."/>
            <person name="Meyerdierks A."/>
            <person name="Storesund J.E."/>
            <person name="Kallscheuer N."/>
            <person name="Luecker S."/>
            <person name="Lage O.M."/>
            <person name="Pohl T."/>
            <person name="Merkel B.J."/>
            <person name="Hornburger P."/>
            <person name="Mueller R.-W."/>
            <person name="Bruemmer F."/>
            <person name="Labrenz M."/>
            <person name="Spormann A.M."/>
            <person name="Op den Camp H."/>
            <person name="Overmann J."/>
            <person name="Amann R."/>
            <person name="Jetten M.S.M."/>
            <person name="Mascher T."/>
            <person name="Medema M.H."/>
            <person name="Devos D.P."/>
            <person name="Kaster A.-K."/>
            <person name="Ovreas L."/>
            <person name="Rohde M."/>
            <person name="Galperin M.Y."/>
            <person name="Jogler C."/>
        </authorList>
    </citation>
    <scope>NUCLEOTIDE SEQUENCE [LARGE SCALE GENOMIC DNA]</scope>
    <source>
        <strain evidence="2 3">K22_7</strain>
    </source>
</reference>
<dbReference type="GO" id="GO:0070291">
    <property type="term" value="P:N-acylethanolamine metabolic process"/>
    <property type="evidence" value="ECO:0007669"/>
    <property type="project" value="TreeGrafter"/>
</dbReference>
<accession>A0A517N594</accession>
<dbReference type="GO" id="GO:0006644">
    <property type="term" value="P:phospholipid metabolic process"/>
    <property type="evidence" value="ECO:0007669"/>
    <property type="project" value="TreeGrafter"/>
</dbReference>
<dbReference type="OrthoDB" id="238714at2"/>
<dbReference type="CDD" id="cd08566">
    <property type="entry name" value="GDPD_AtGDE_like"/>
    <property type="match status" value="1"/>
</dbReference>
<dbReference type="GO" id="GO:0006580">
    <property type="term" value="P:ethanolamine metabolic process"/>
    <property type="evidence" value="ECO:0007669"/>
    <property type="project" value="TreeGrafter"/>
</dbReference>
<proteinExistence type="predicted"/>
<evidence type="ECO:0000259" key="1">
    <source>
        <dbReference type="PROSITE" id="PS51704"/>
    </source>
</evidence>
<dbReference type="InterPro" id="IPR017946">
    <property type="entry name" value="PLC-like_Pdiesterase_TIM-brl"/>
</dbReference>
<dbReference type="EMBL" id="CP036525">
    <property type="protein sequence ID" value="QDT02310.1"/>
    <property type="molecule type" value="Genomic_DNA"/>
</dbReference>
<gene>
    <name evidence="2" type="primary">ugpQ_1</name>
    <name evidence="2" type="ORF">K227x_06860</name>
</gene>
<dbReference type="AlphaFoldDB" id="A0A517N594"/>
<dbReference type="Gene3D" id="3.20.20.190">
    <property type="entry name" value="Phosphatidylinositol (PI) phosphodiesterase"/>
    <property type="match status" value="1"/>
</dbReference>
<dbReference type="GO" id="GO:0008889">
    <property type="term" value="F:glycerophosphodiester phosphodiesterase activity"/>
    <property type="evidence" value="ECO:0007669"/>
    <property type="project" value="UniProtKB-EC"/>
</dbReference>
<dbReference type="PROSITE" id="PS51704">
    <property type="entry name" value="GP_PDE"/>
    <property type="match status" value="1"/>
</dbReference>
<sequence>MSTIRFQHLGLIAIGVLLTTSIDAQESKQRTSAPANRVHCPSTPAELKQLLTAGNAAFPLLSAHRGGPTGQDAENSLTTFQRATEVGFLLIEVDPRLTADGVPVLLHDSTLDRTTTGTGKLSEHRWADLSSIRLRDMNAAPTDQSIPTLRQAIQWAQGRCVLVLDSKDASVAERVQMITELKAEASTMMLTYSIKDAAECYRLNPDIMMEVGITNRKQLDQFDRCGVPWSNIVAFVGHKKPADRQLLEMIHQRGACCMAGTSRNLDKLLHPSADESDTSTADLKSKYQQLIEMGVDIIETDRPHDVWALIAESTN</sequence>
<dbReference type="GO" id="GO:0005886">
    <property type="term" value="C:plasma membrane"/>
    <property type="evidence" value="ECO:0007669"/>
    <property type="project" value="TreeGrafter"/>
</dbReference>
<dbReference type="KEGG" id="rlc:K227x_06860"/>
<dbReference type="PANTHER" id="PTHR46320:SF1">
    <property type="entry name" value="GLYCEROPHOSPHODIESTER PHOSPHODIESTERASE 1"/>
    <property type="match status" value="1"/>
</dbReference>